<evidence type="ECO:0000256" key="1">
    <source>
        <dbReference type="SAM" id="SignalP"/>
    </source>
</evidence>
<feature type="signal peptide" evidence="1">
    <location>
        <begin position="1"/>
        <end position="22"/>
    </location>
</feature>
<feature type="chain" id="PRO_5038294548" evidence="1">
    <location>
        <begin position="23"/>
        <end position="599"/>
    </location>
</feature>
<accession>A0A1C3S3X5</accession>
<dbReference type="EMBL" id="LT601593">
    <property type="protein sequence ID" value="SCA78670.1"/>
    <property type="molecule type" value="Genomic_DNA"/>
</dbReference>
<proteinExistence type="predicted"/>
<sequence>MKKSLKKTLFAGVAALSFVAVAGVSSTNASAKSYAKVTSNKALTTDATTRNVAVNGTNALYTKAGTLKGAKTVATKTTLAALKNSKQGQKNFRAYRVATTNRGSVYYKVVSFDKTYRGWIYGGKSVTAFAGGIASFNTTTAPAAAKSASASSASSASSTEQTTALTDAQKNATYKITKAGTANDGTATTYTYPAWTEYRKGRTVTDATPYANDTFKVTDQTTRTREGDLWVKIADTNATNGQKINGWIKYSALTATAQTPATTPTTPVADNAVRVTFVDASGKQVGKSFDYAKTGAAKGATLGTLSTVDGSYQWTLTDAQKSDLKALINTALDGTGYSFDLNNTANAAALAQAKTGAETKIAVTKGSIVYQQLTPYAQTSASDTSITASKMSPIANTKNDSVYQGEVNVKQDTDNKLPVGGFTLKLSDFVNADGTFQKDDFKDALGTTKPGFKTTVSNYLNYVDTTGKDKTTTSAEVKAARVQDLNNAFATAATTSYIAPANLSFTDLFSGNNGATYSRNDVANYINGKAQLKTLKSSVYPVVDSDGNATFNQYTFNFNSANGGTFGSGATRVVYTYGDPATNVNYPTKTVSTTVSPFN</sequence>
<evidence type="ECO:0000313" key="2">
    <source>
        <dbReference type="EMBL" id="SCA78670.1"/>
    </source>
</evidence>
<keyword evidence="1" id="KW-0732">Signal</keyword>
<reference evidence="3" key="1">
    <citation type="submission" date="2016-06" db="EMBL/GenBank/DDBJ databases">
        <title>Potentially probiotic Lactobacillus kefiri shows inter-strain variations in the amino acid sequence of the S-layer proteins.</title>
        <authorList>
            <person name="Carasi P."/>
            <person name="Malamud M."/>
            <person name="Serradell M.A."/>
        </authorList>
    </citation>
    <scope>NUCLEOTIDE SEQUENCE</scope>
    <source>
        <strain evidence="3">CIDCA 83111</strain>
        <strain evidence="2">CIDCA 8314</strain>
    </source>
</reference>
<name>A0A1C3S3X5_LENKE</name>
<gene>
    <name evidence="3" type="primary">S-layer</name>
</gene>
<protein>
    <submittedName>
        <fullName evidence="3">S-layer protein</fullName>
    </submittedName>
</protein>
<evidence type="ECO:0000313" key="3">
    <source>
        <dbReference type="EMBL" id="SCA78675.1"/>
    </source>
</evidence>
<dbReference type="AlphaFoldDB" id="A0A1C3S3X5"/>
<dbReference type="EMBL" id="LT601598">
    <property type="protein sequence ID" value="SCA78675.1"/>
    <property type="molecule type" value="Genomic_DNA"/>
</dbReference>
<organism evidence="3">
    <name type="scientific">Lentilactobacillus kefiri</name>
    <name type="common">Lactobacillus kefiri</name>
    <dbReference type="NCBI Taxonomy" id="33962"/>
    <lineage>
        <taxon>Bacteria</taxon>
        <taxon>Bacillati</taxon>
        <taxon>Bacillota</taxon>
        <taxon>Bacilli</taxon>
        <taxon>Lactobacillales</taxon>
        <taxon>Lactobacillaceae</taxon>
        <taxon>Lentilactobacillus</taxon>
    </lineage>
</organism>